<reference evidence="5 6" key="1">
    <citation type="submission" date="2012-01" db="EMBL/GenBank/DDBJ databases">
        <title>Improved High-Quality Draft sequence of Metallosphaera yellowstonensis MK1.</title>
        <authorList>
            <consortium name="US DOE Joint Genome Institute"/>
            <person name="Lucas S."/>
            <person name="Han J."/>
            <person name="Cheng J.-F."/>
            <person name="Goodwin L."/>
            <person name="Pitluck S."/>
            <person name="Peters L."/>
            <person name="Teshima H."/>
            <person name="Detter J.C."/>
            <person name="Han C."/>
            <person name="Tapia R."/>
            <person name="Land M."/>
            <person name="Hauser L."/>
            <person name="Kyrpides N."/>
            <person name="Kozubal M."/>
            <person name="Macur R.E."/>
            <person name="Jay Z."/>
            <person name="Inskeep W."/>
            <person name="Woyke T."/>
        </authorList>
    </citation>
    <scope>NUCLEOTIDE SEQUENCE [LARGE SCALE GENOMIC DNA]</scope>
    <source>
        <strain evidence="5 6">MK1</strain>
    </source>
</reference>
<evidence type="ECO:0000256" key="2">
    <source>
        <dbReference type="ARBA" id="ARBA00023270"/>
    </source>
</evidence>
<dbReference type="Proteomes" id="UP000003980">
    <property type="component" value="Unassembled WGS sequence"/>
</dbReference>
<protein>
    <submittedName>
        <fullName evidence="5">Dihydrodipicolinate synthase/N-acetylneuraminate lyase</fullName>
    </submittedName>
</protein>
<dbReference type="OrthoDB" id="33636at2157"/>
<dbReference type="CDD" id="cd00408">
    <property type="entry name" value="DHDPS-like"/>
    <property type="match status" value="1"/>
</dbReference>
<dbReference type="STRING" id="671065.MetMK1DRAFT_00030750"/>
<feature type="active site" description="Schiff-base intermediate with substrate" evidence="3">
    <location>
        <position position="157"/>
    </location>
</feature>
<feature type="binding site" evidence="4">
    <location>
        <position position="44"/>
    </location>
    <ligand>
        <name>pyruvate</name>
        <dbReference type="ChEBI" id="CHEBI:15361"/>
    </ligand>
</feature>
<dbReference type="Gene3D" id="3.20.20.70">
    <property type="entry name" value="Aldolase class I"/>
    <property type="match status" value="1"/>
</dbReference>
<dbReference type="Pfam" id="PF00701">
    <property type="entry name" value="DHDPS"/>
    <property type="match status" value="1"/>
</dbReference>
<dbReference type="RefSeq" id="WP_009075264.1">
    <property type="nucleotide sequence ID" value="NZ_JH597770.1"/>
</dbReference>
<dbReference type="AlphaFoldDB" id="H2C906"/>
<evidence type="ECO:0000313" key="5">
    <source>
        <dbReference type="EMBL" id="EHP68632.1"/>
    </source>
</evidence>
<dbReference type="InterPro" id="IPR002220">
    <property type="entry name" value="DapA-like"/>
</dbReference>
<dbReference type="SUPFAM" id="SSF51569">
    <property type="entry name" value="Aldolase"/>
    <property type="match status" value="1"/>
</dbReference>
<evidence type="ECO:0000256" key="3">
    <source>
        <dbReference type="PIRSR" id="PIRSR001365-1"/>
    </source>
</evidence>
<proteinExistence type="predicted"/>
<dbReference type="PRINTS" id="PR00146">
    <property type="entry name" value="DHPICSNTHASE"/>
</dbReference>
<gene>
    <name evidence="5" type="ORF">MetMK1DRAFT_00030750</name>
</gene>
<accession>H2C906</accession>
<feature type="active site" description="Proton donor/acceptor" evidence="3">
    <location>
        <position position="129"/>
    </location>
</feature>
<dbReference type="EMBL" id="JH597770">
    <property type="protein sequence ID" value="EHP68632.1"/>
    <property type="molecule type" value="Genomic_DNA"/>
</dbReference>
<evidence type="ECO:0000256" key="1">
    <source>
        <dbReference type="ARBA" id="ARBA00023239"/>
    </source>
</evidence>
<evidence type="ECO:0000313" key="6">
    <source>
        <dbReference type="Proteomes" id="UP000003980"/>
    </source>
</evidence>
<feature type="binding site" evidence="4">
    <location>
        <position position="201"/>
    </location>
    <ligand>
        <name>pyruvate</name>
        <dbReference type="ChEBI" id="CHEBI:15361"/>
    </ligand>
</feature>
<dbReference type="GO" id="GO:0008675">
    <property type="term" value="F:2-dehydro-3-deoxy-phosphogluconate aldolase activity"/>
    <property type="evidence" value="ECO:0007669"/>
    <property type="project" value="UniProtKB-ARBA"/>
</dbReference>
<dbReference type="InterPro" id="IPR013785">
    <property type="entry name" value="Aldolase_TIM"/>
</dbReference>
<sequence length="287" mass="32115">MKHIIVANVTPFDEKGEVDLNALKTLYEFDLKRGVTGFWVMGTTGELNMLSHEEKLKIAKVSVETAGDKMILGINEDSTYLALRLAKEYTDMGATAIFSLPPIYHRPSEQGLFRFFEALSKPGVPLYVYNIPSYTGYLFPLELTKKLAREGIIQGMKYTTNDLVSFYQFSTAKEEARDFKLFIGSEHLILPSFMYGSDGAVTAVANFAPELVRALVDSYESGDWRKAIEYQLMVSKLGFAVGAGDYPTGVKIALRYRGVWVGRARAPLQEDINQEAVIYSKLKELGL</sequence>
<name>H2C906_9CREN</name>
<dbReference type="GO" id="GO:0008840">
    <property type="term" value="F:4-hydroxy-tetrahydrodipicolinate synthase activity"/>
    <property type="evidence" value="ECO:0007669"/>
    <property type="project" value="TreeGrafter"/>
</dbReference>
<dbReference type="PANTHER" id="PTHR12128">
    <property type="entry name" value="DIHYDRODIPICOLINATE SYNTHASE"/>
    <property type="match status" value="1"/>
</dbReference>
<keyword evidence="6" id="KW-1185">Reference proteome</keyword>
<dbReference type="HOGENOM" id="CLU_049343_5_1_2"/>
<dbReference type="SMART" id="SM01130">
    <property type="entry name" value="DHDPS"/>
    <property type="match status" value="1"/>
</dbReference>
<dbReference type="GO" id="GO:0044281">
    <property type="term" value="P:small molecule metabolic process"/>
    <property type="evidence" value="ECO:0007669"/>
    <property type="project" value="UniProtKB-ARBA"/>
</dbReference>
<dbReference type="eggNOG" id="arCOG04172">
    <property type="taxonomic scope" value="Archaea"/>
</dbReference>
<keyword evidence="1 5" id="KW-0456">Lyase</keyword>
<dbReference type="PANTHER" id="PTHR12128:SF66">
    <property type="entry name" value="4-HYDROXY-2-OXOGLUTARATE ALDOLASE, MITOCHONDRIAL"/>
    <property type="match status" value="1"/>
</dbReference>
<organism evidence="5 6">
    <name type="scientific">Metallosphaera yellowstonensis MK1</name>
    <dbReference type="NCBI Taxonomy" id="671065"/>
    <lineage>
        <taxon>Archaea</taxon>
        <taxon>Thermoproteota</taxon>
        <taxon>Thermoprotei</taxon>
        <taxon>Sulfolobales</taxon>
        <taxon>Sulfolobaceae</taxon>
        <taxon>Metallosphaera</taxon>
    </lineage>
</organism>
<keyword evidence="2" id="KW-0704">Schiff base</keyword>
<dbReference type="PIRSF" id="PIRSF001365">
    <property type="entry name" value="DHDPS"/>
    <property type="match status" value="1"/>
</dbReference>
<dbReference type="InterPro" id="IPR020625">
    <property type="entry name" value="Schiff_base-form_aldolases_AS"/>
</dbReference>
<evidence type="ECO:0000256" key="4">
    <source>
        <dbReference type="PIRSR" id="PIRSR001365-2"/>
    </source>
</evidence>
<dbReference type="PROSITE" id="PS00666">
    <property type="entry name" value="DHDPS_2"/>
    <property type="match status" value="1"/>
</dbReference>